<reference evidence="1" key="1">
    <citation type="submission" date="2021-05" db="EMBL/GenBank/DDBJ databases">
        <authorList>
            <person name="Pietrasiak N."/>
            <person name="Ward R."/>
            <person name="Stajich J.E."/>
            <person name="Kurbessoian T."/>
        </authorList>
    </citation>
    <scope>NUCLEOTIDE SEQUENCE</scope>
    <source>
        <strain evidence="1">GSE-NOS-MK-12-04C</strain>
    </source>
</reference>
<gene>
    <name evidence="1" type="ORF">KME60_16235</name>
</gene>
<reference evidence="1" key="2">
    <citation type="journal article" date="2022" name="Microbiol. Resour. Announc.">
        <title>Metagenome Sequencing to Explore Phylogenomics of Terrestrial Cyanobacteria.</title>
        <authorList>
            <person name="Ward R.D."/>
            <person name="Stajich J.E."/>
            <person name="Johansen J.R."/>
            <person name="Huntemann M."/>
            <person name="Clum A."/>
            <person name="Foster B."/>
            <person name="Foster B."/>
            <person name="Roux S."/>
            <person name="Palaniappan K."/>
            <person name="Varghese N."/>
            <person name="Mukherjee S."/>
            <person name="Reddy T.B.K."/>
            <person name="Daum C."/>
            <person name="Copeland A."/>
            <person name="Chen I.A."/>
            <person name="Ivanova N.N."/>
            <person name="Kyrpides N.C."/>
            <person name="Shapiro N."/>
            <person name="Eloe-Fadrosh E.A."/>
            <person name="Pietrasiak N."/>
        </authorList>
    </citation>
    <scope>NUCLEOTIDE SEQUENCE</scope>
    <source>
        <strain evidence="1">GSE-NOS-MK-12-04C</strain>
    </source>
</reference>
<comment type="caution">
    <text evidence="1">The sequence shown here is derived from an EMBL/GenBank/DDBJ whole genome shotgun (WGS) entry which is preliminary data.</text>
</comment>
<organism evidence="1 2">
    <name type="scientific">Cyanomargarita calcarea GSE-NOS-MK-12-04C</name>
    <dbReference type="NCBI Taxonomy" id="2839659"/>
    <lineage>
        <taxon>Bacteria</taxon>
        <taxon>Bacillati</taxon>
        <taxon>Cyanobacteriota</taxon>
        <taxon>Cyanophyceae</taxon>
        <taxon>Nostocales</taxon>
        <taxon>Cyanomargaritaceae</taxon>
        <taxon>Cyanomargarita</taxon>
    </lineage>
</organism>
<sequence length="74" mass="8286">MRNEKSNGSRRGVLSPLLLLLLSGSLSLAIVDKENRPVYFQIVNLVAIYSFDSIQQKEVIEELDSKDDSEDSDS</sequence>
<evidence type="ECO:0000313" key="1">
    <source>
        <dbReference type="EMBL" id="MBW4668921.1"/>
    </source>
</evidence>
<proteinExistence type="predicted"/>
<evidence type="ECO:0000313" key="2">
    <source>
        <dbReference type="Proteomes" id="UP000729701"/>
    </source>
</evidence>
<dbReference type="EMBL" id="JAHHGZ010000016">
    <property type="protein sequence ID" value="MBW4668921.1"/>
    <property type="molecule type" value="Genomic_DNA"/>
</dbReference>
<dbReference type="Proteomes" id="UP000729701">
    <property type="component" value="Unassembled WGS sequence"/>
</dbReference>
<name>A0A951UTV5_9CYAN</name>
<protein>
    <submittedName>
        <fullName evidence="1">Uncharacterized protein</fullName>
    </submittedName>
</protein>
<dbReference type="AlphaFoldDB" id="A0A951UTV5"/>
<accession>A0A951UTV5</accession>